<sequence length="99" mass="11147">MARIIVFDSGFGSLSVIKPIQHTIKSDLIYYADQKNFPYGKKSKSQLTKIITNRIKFLEEKFKPDLIVVGSNTPSLLVEINKKNVIKVLPPIKMAAKIS</sequence>
<evidence type="ECO:0008006" key="2">
    <source>
        <dbReference type="Google" id="ProtNLM"/>
    </source>
</evidence>
<gene>
    <name evidence="1" type="ORF">METZ01_LOCUS236752</name>
</gene>
<dbReference type="AlphaFoldDB" id="A0A382H9B0"/>
<dbReference type="SUPFAM" id="SSF53681">
    <property type="entry name" value="Aspartate/glutamate racemase"/>
    <property type="match status" value="1"/>
</dbReference>
<protein>
    <recommendedName>
        <fullName evidence="2">Glutamate racemase</fullName>
    </recommendedName>
</protein>
<dbReference type="EMBL" id="UINC01059935">
    <property type="protein sequence ID" value="SVB83898.1"/>
    <property type="molecule type" value="Genomic_DNA"/>
</dbReference>
<proteinExistence type="predicted"/>
<organism evidence="1">
    <name type="scientific">marine metagenome</name>
    <dbReference type="NCBI Taxonomy" id="408172"/>
    <lineage>
        <taxon>unclassified sequences</taxon>
        <taxon>metagenomes</taxon>
        <taxon>ecological metagenomes</taxon>
    </lineage>
</organism>
<accession>A0A382H9B0</accession>
<dbReference type="InterPro" id="IPR001920">
    <property type="entry name" value="Asp/Glu_race"/>
</dbReference>
<feature type="non-terminal residue" evidence="1">
    <location>
        <position position="99"/>
    </location>
</feature>
<evidence type="ECO:0000313" key="1">
    <source>
        <dbReference type="EMBL" id="SVB83898.1"/>
    </source>
</evidence>
<dbReference type="Gene3D" id="3.40.50.1860">
    <property type="match status" value="1"/>
</dbReference>
<dbReference type="GO" id="GO:0016855">
    <property type="term" value="F:racemase and epimerase activity, acting on amino acids and derivatives"/>
    <property type="evidence" value="ECO:0007669"/>
    <property type="project" value="InterPro"/>
</dbReference>
<name>A0A382H9B0_9ZZZZ</name>
<reference evidence="1" key="1">
    <citation type="submission" date="2018-05" db="EMBL/GenBank/DDBJ databases">
        <authorList>
            <person name="Lanie J.A."/>
            <person name="Ng W.-L."/>
            <person name="Kazmierczak K.M."/>
            <person name="Andrzejewski T.M."/>
            <person name="Davidsen T.M."/>
            <person name="Wayne K.J."/>
            <person name="Tettelin H."/>
            <person name="Glass J.I."/>
            <person name="Rusch D."/>
            <person name="Podicherti R."/>
            <person name="Tsui H.-C.T."/>
            <person name="Winkler M.E."/>
        </authorList>
    </citation>
    <scope>NUCLEOTIDE SEQUENCE</scope>
</reference>